<feature type="compositionally biased region" description="Polar residues" evidence="1">
    <location>
        <begin position="102"/>
        <end position="112"/>
    </location>
</feature>
<evidence type="ECO:0000256" key="1">
    <source>
        <dbReference type="SAM" id="MobiDB-lite"/>
    </source>
</evidence>
<reference evidence="2" key="1">
    <citation type="submission" date="2019-06" db="EMBL/GenBank/DDBJ databases">
        <authorList>
            <person name="Zheng W."/>
        </authorList>
    </citation>
    <scope>NUCLEOTIDE SEQUENCE</scope>
    <source>
        <strain evidence="2">QDHG01</strain>
    </source>
</reference>
<accession>A0A8J8NJ85</accession>
<name>A0A8J8NJ85_HALGN</name>
<organism evidence="2 3">
    <name type="scientific">Halteria grandinella</name>
    <dbReference type="NCBI Taxonomy" id="5974"/>
    <lineage>
        <taxon>Eukaryota</taxon>
        <taxon>Sar</taxon>
        <taxon>Alveolata</taxon>
        <taxon>Ciliophora</taxon>
        <taxon>Intramacronucleata</taxon>
        <taxon>Spirotrichea</taxon>
        <taxon>Stichotrichia</taxon>
        <taxon>Sporadotrichida</taxon>
        <taxon>Halteriidae</taxon>
        <taxon>Halteria</taxon>
    </lineage>
</organism>
<comment type="caution">
    <text evidence="2">The sequence shown here is derived from an EMBL/GenBank/DDBJ whole genome shotgun (WGS) entry which is preliminary data.</text>
</comment>
<evidence type="ECO:0000313" key="2">
    <source>
        <dbReference type="EMBL" id="TNV75280.1"/>
    </source>
</evidence>
<feature type="region of interest" description="Disordered" evidence="1">
    <location>
        <begin position="1"/>
        <end position="51"/>
    </location>
</feature>
<protein>
    <submittedName>
        <fullName evidence="2">Uncharacterized protein</fullName>
    </submittedName>
</protein>
<keyword evidence="3" id="KW-1185">Reference proteome</keyword>
<feature type="region of interest" description="Disordered" evidence="1">
    <location>
        <begin position="98"/>
        <end position="120"/>
    </location>
</feature>
<evidence type="ECO:0000313" key="3">
    <source>
        <dbReference type="Proteomes" id="UP000785679"/>
    </source>
</evidence>
<dbReference type="Proteomes" id="UP000785679">
    <property type="component" value="Unassembled WGS sequence"/>
</dbReference>
<feature type="compositionally biased region" description="Basic and acidic residues" evidence="1">
    <location>
        <begin position="1"/>
        <end position="27"/>
    </location>
</feature>
<gene>
    <name evidence="2" type="ORF">FGO68_gene4186</name>
</gene>
<proteinExistence type="predicted"/>
<dbReference type="EMBL" id="RRYP01015934">
    <property type="protein sequence ID" value="TNV75280.1"/>
    <property type="molecule type" value="Genomic_DNA"/>
</dbReference>
<sequence length="120" mass="13567">MEDEGHVEHIDVPMKSKTEDHAMKSVPEEEQNVGAGDAGKAYPAGQESSESIADEAIHQASIKVQEEDYEAKIKKLLARREKRRENDAKDEKRLEWLLKQKSALQKPSQSAKQTEHSQSE</sequence>
<dbReference type="AlphaFoldDB" id="A0A8J8NJ85"/>